<feature type="region of interest" description="Disordered" evidence="1">
    <location>
        <begin position="186"/>
        <end position="208"/>
    </location>
</feature>
<sequence>MQGQHHLPHSINFDLSRSVNKSESNAFPFCTSTSPVLSSIMNTLDLKGITSNTDLGAPLPQRMMSLLPLTPNLSLLNTQSAALPQEGASRTLASLSTTRDFPESIALRIDVSTVDARSPSGHLVAGAAVRMTPSVPINFTAKACRFVYLQHVLNEVADELGIALQDDSDDDLFALQLTQSRQRSLSGHVESCSTTGRPADRSTKPKEVPNLRAAHRAARRDQYDRLLFHADLPVLALLEKPQSSGKNYRVPRKRMIAALLGKPESELAVAYVQPVPNSAFAPPKAADSKSLSTSQASLGLSPPKAVSSSTPLELQSSTIATLHEDFWLRSEQQCSKRTGIVQGPWHNHSCWLDSALVGLLSVATGLKEWLMHMDCLFTTNPSMCAKLEMEETFALQGRTLALEIWSLIREYTQLAYDYDSKPVKDASDAYFELRERIISLVIVLSKERKSDYTTPLKRGEYSNPSSWLVSLYTFTVGYIPMPIPRDHLPTSSTRVQIETHFQRAGYCSACQCVQIEILPRRHFIVDWRVLLSSLNLSETTLSEVFGSLVGQPAMADVEKQNTGRRYHKSDCIGRSYTQIVLITSLPRVLVFNINNQYPRHEQPPRELRLAVSGQTELVWSLRSEVRHILSGEHFATDAIVGYGEEAARYHFDAMRGHLAYPTGNRTTNGLVTMLFYELEHESYDLLPSFDALLDQQWHELWGLYYDSEALTDLPSKVSTMPMDGSFDEEKGVWKMQDASVLFEGFKSRCDLLGQLCSSGRSCQ</sequence>
<proteinExistence type="predicted"/>
<name>A0A2X0L5Y4_9BASI</name>
<dbReference type="EMBL" id="FMWP01000107">
    <property type="protein sequence ID" value="SDA00290.1"/>
    <property type="molecule type" value="Genomic_DNA"/>
</dbReference>
<keyword evidence="3" id="KW-1185">Reference proteome</keyword>
<dbReference type="Proteomes" id="UP000249723">
    <property type="component" value="Unassembled WGS sequence"/>
</dbReference>
<evidence type="ECO:0000313" key="2">
    <source>
        <dbReference type="EMBL" id="SDA00290.1"/>
    </source>
</evidence>
<evidence type="ECO:0000313" key="3">
    <source>
        <dbReference type="Proteomes" id="UP000249723"/>
    </source>
</evidence>
<protein>
    <submittedName>
        <fullName evidence="2">BZ3500_MvSof-1268-A1-R1_Chr9g10555 protein</fullName>
    </submittedName>
</protein>
<reference evidence="3" key="1">
    <citation type="submission" date="2016-10" db="EMBL/GenBank/DDBJ databases">
        <authorList>
            <person name="Jeantristanb JTB J.-T."/>
            <person name="Ricardo R."/>
        </authorList>
    </citation>
    <scope>NUCLEOTIDE SEQUENCE [LARGE SCALE GENOMIC DNA]</scope>
</reference>
<gene>
    <name evidence="2" type="ORF">BZ3500_MVSOF-1268-A1-R1_CHR9G10555</name>
</gene>
<evidence type="ECO:0000256" key="1">
    <source>
        <dbReference type="SAM" id="MobiDB-lite"/>
    </source>
</evidence>
<feature type="compositionally biased region" description="Polar residues" evidence="1">
    <location>
        <begin position="186"/>
        <end position="196"/>
    </location>
</feature>
<dbReference type="AlphaFoldDB" id="A0A2X0L5Y4"/>
<organism evidence="2 3">
    <name type="scientific">Microbotryum saponariae</name>
    <dbReference type="NCBI Taxonomy" id="289078"/>
    <lineage>
        <taxon>Eukaryota</taxon>
        <taxon>Fungi</taxon>
        <taxon>Dikarya</taxon>
        <taxon>Basidiomycota</taxon>
        <taxon>Pucciniomycotina</taxon>
        <taxon>Microbotryomycetes</taxon>
        <taxon>Microbotryales</taxon>
        <taxon>Microbotryaceae</taxon>
        <taxon>Microbotryum</taxon>
    </lineage>
</organism>
<accession>A0A2X0L5Y4</accession>
<feature type="compositionally biased region" description="Basic and acidic residues" evidence="1">
    <location>
        <begin position="198"/>
        <end position="208"/>
    </location>
</feature>